<evidence type="ECO:0000313" key="3">
    <source>
        <dbReference type="EMBL" id="KAF7195529.1"/>
    </source>
</evidence>
<organism evidence="3 4">
    <name type="scientific">Pseudocercospora fuligena</name>
    <dbReference type="NCBI Taxonomy" id="685502"/>
    <lineage>
        <taxon>Eukaryota</taxon>
        <taxon>Fungi</taxon>
        <taxon>Dikarya</taxon>
        <taxon>Ascomycota</taxon>
        <taxon>Pezizomycotina</taxon>
        <taxon>Dothideomycetes</taxon>
        <taxon>Dothideomycetidae</taxon>
        <taxon>Mycosphaerellales</taxon>
        <taxon>Mycosphaerellaceae</taxon>
        <taxon>Pseudocercospora</taxon>
    </lineage>
</organism>
<comment type="caution">
    <text evidence="3">The sequence shown here is derived from an EMBL/GenBank/DDBJ whole genome shotgun (WGS) entry which is preliminary data.</text>
</comment>
<comment type="similarity">
    <text evidence="1">Belongs to the PrpF family.</text>
</comment>
<sequence>MGSADSDPRQLNGIAGATSTTSKVAIVAPSSKPGIDIEYTFIQVSIGSPQLDFTGNCGNIASGVGPFAIDEGLVPVTPGRDTINVRILNTNTGRVLVETMEIDQVGHFAEDGDYTLAGTFSTGSTIGVAFEKPAGAMTGSLLPSGNTIDSLCIPGTIVRPTCVVQASLIDAANPFVLVDASTLPAVLHDKDPHSTFYLDFIEDVRRQGAVAMGLARDVQEAAKTRGTPKIAILSSGKGETSPEADLEVTAFSMGRVHGSLQLTGAVCLSTATLSDDSTGEEP</sequence>
<evidence type="ECO:0000256" key="2">
    <source>
        <dbReference type="ARBA" id="ARBA00023235"/>
    </source>
</evidence>
<dbReference type="InterPro" id="IPR007400">
    <property type="entry name" value="PrpF-like"/>
</dbReference>
<evidence type="ECO:0000256" key="1">
    <source>
        <dbReference type="ARBA" id="ARBA00007673"/>
    </source>
</evidence>
<dbReference type="GO" id="GO:0016853">
    <property type="term" value="F:isomerase activity"/>
    <property type="evidence" value="ECO:0007669"/>
    <property type="project" value="UniProtKB-KW"/>
</dbReference>
<dbReference type="PANTHER" id="PTHR43709">
    <property type="entry name" value="ACONITATE ISOMERASE-RELATED"/>
    <property type="match status" value="1"/>
</dbReference>
<name>A0A8H6RQV1_9PEZI</name>
<dbReference type="OrthoDB" id="10267539at2759"/>
<keyword evidence="4" id="KW-1185">Reference proteome</keyword>
<proteinExistence type="inferred from homology"/>
<dbReference type="SUPFAM" id="SSF54506">
    <property type="entry name" value="Diaminopimelate epimerase-like"/>
    <property type="match status" value="2"/>
</dbReference>
<reference evidence="3" key="1">
    <citation type="submission" date="2020-04" db="EMBL/GenBank/DDBJ databases">
        <title>Draft genome resource of the tomato pathogen Pseudocercospora fuligena.</title>
        <authorList>
            <person name="Zaccaron A."/>
        </authorList>
    </citation>
    <scope>NUCLEOTIDE SEQUENCE</scope>
    <source>
        <strain evidence="3">PF001</strain>
    </source>
</reference>
<dbReference type="Proteomes" id="UP000660729">
    <property type="component" value="Unassembled WGS sequence"/>
</dbReference>
<dbReference type="Gene3D" id="3.10.310.10">
    <property type="entry name" value="Diaminopimelate Epimerase, Chain A, domain 1"/>
    <property type="match status" value="2"/>
</dbReference>
<evidence type="ECO:0000313" key="4">
    <source>
        <dbReference type="Proteomes" id="UP000660729"/>
    </source>
</evidence>
<dbReference type="Pfam" id="PF04303">
    <property type="entry name" value="PrpF"/>
    <property type="match status" value="1"/>
</dbReference>
<dbReference type="EMBL" id="JABCIY010000039">
    <property type="protein sequence ID" value="KAF7195529.1"/>
    <property type="molecule type" value="Genomic_DNA"/>
</dbReference>
<dbReference type="PANTHER" id="PTHR43709:SF2">
    <property type="entry name" value="DUF453 DOMAIN PROTEIN (AFU_ORTHOLOGUE AFUA_6G00360)"/>
    <property type="match status" value="1"/>
</dbReference>
<dbReference type="AlphaFoldDB" id="A0A8H6RQV1"/>
<accession>A0A8H6RQV1</accession>
<gene>
    <name evidence="3" type="ORF">HII31_03123</name>
</gene>
<keyword evidence="2 3" id="KW-0413">Isomerase</keyword>
<protein>
    <submittedName>
        <fullName evidence="3">Putative isomerase YraM</fullName>
    </submittedName>
</protein>